<keyword evidence="3" id="KW-1185">Reference proteome</keyword>
<dbReference type="OMA" id="IVTCNAK"/>
<sequence>MDSTRNDSNICSLKKSCVMVRVSGNDKPSANRIFSYKVNGKTIFSCSGFIIDLERGIIITSSVIFLPFLFNNSTSSTSIHSESLSNIVTPQSIEKIINEIKIEILLNCNTNVTLESIDPQLGNVASEHQRIYDPLNNWKQCRFLNFMSCNDNTMLLLNKLKNNFTLVNSNVLNATLDLSFGFVVLQLIKDREAENFEKQLLLDQVTVGNSLEENSGSPITVVGSPFGFVSPTMFLNSISTGVICNKISPPKQYSSPSIYLVDARCLPGNEGSAVFNQQNQLIGIIAPSIKSKNEKLPFTLTPVIPIHCLIAQLERVNVQPKYCLYNNLQYFNDSLSKVQNSIVLVQFKTSWGSGVLISDNGYLLTNAHLIIPSIPQILELTSSSVPPKSFPKRFYKDLLVDIRVSNSAFQGRENLKGYKWLKGSIEYISHTHLDIALIKIKDYESIIENTSSLDQDYQSIDNNNNNSYNNSNSKNSSSGTHIKFHHVECKPLLNPQHGTKIAVLGYPLIPPTHNPPLSITRGIVSNIVSVDGMSVSYQTTASVHSGNSGGGLFDMSGNFLGIVTCNAKQKNGSIITDLNFSIPSTSLLNFFNFANGQDPLALESMKNTTTNKFLKALWKLQISPSILETASHNPLQSKL</sequence>
<dbReference type="Proteomes" id="UP000076078">
    <property type="component" value="Unassembled WGS sequence"/>
</dbReference>
<dbReference type="STRING" id="361077.A0A152A1X1"/>
<evidence type="ECO:0008006" key="4">
    <source>
        <dbReference type="Google" id="ProtNLM"/>
    </source>
</evidence>
<dbReference type="InterPro" id="IPR043504">
    <property type="entry name" value="Peptidase_S1_PA_chymotrypsin"/>
</dbReference>
<dbReference type="GO" id="GO:0004252">
    <property type="term" value="F:serine-type endopeptidase activity"/>
    <property type="evidence" value="ECO:0007669"/>
    <property type="project" value="InterPro"/>
</dbReference>
<dbReference type="PANTHER" id="PTHR21004:SF0">
    <property type="entry name" value="PEROXISOMAL LEADER PEPTIDE-PROCESSING PROTEASE"/>
    <property type="match status" value="1"/>
</dbReference>
<name>A0A152A1X1_TIELA</name>
<dbReference type="GO" id="GO:0005777">
    <property type="term" value="C:peroxisome"/>
    <property type="evidence" value="ECO:0007669"/>
    <property type="project" value="InterPro"/>
</dbReference>
<feature type="region of interest" description="Disordered" evidence="1">
    <location>
        <begin position="458"/>
        <end position="479"/>
    </location>
</feature>
<dbReference type="EMBL" id="LODT01000016">
    <property type="protein sequence ID" value="KYR00117.1"/>
    <property type="molecule type" value="Genomic_DNA"/>
</dbReference>
<dbReference type="Gene3D" id="2.40.10.10">
    <property type="entry name" value="Trypsin-like serine proteases"/>
    <property type="match status" value="3"/>
</dbReference>
<comment type="caution">
    <text evidence="2">The sequence shown here is derived from an EMBL/GenBank/DDBJ whole genome shotgun (WGS) entry which is preliminary data.</text>
</comment>
<reference evidence="2 3" key="1">
    <citation type="submission" date="2015-12" db="EMBL/GenBank/DDBJ databases">
        <title>Dictyostelia acquired genes for synthesis and detection of signals that induce cell-type specialization by lateral gene transfer from prokaryotes.</title>
        <authorList>
            <person name="Gloeckner G."/>
            <person name="Schaap P."/>
        </authorList>
    </citation>
    <scope>NUCLEOTIDE SEQUENCE [LARGE SCALE GENOMIC DNA]</scope>
    <source>
        <strain evidence="2 3">TK</strain>
    </source>
</reference>
<dbReference type="OrthoDB" id="17845at2759"/>
<dbReference type="GO" id="GO:0031998">
    <property type="term" value="P:regulation of fatty acid beta-oxidation"/>
    <property type="evidence" value="ECO:0007669"/>
    <property type="project" value="TreeGrafter"/>
</dbReference>
<dbReference type="AlphaFoldDB" id="A0A152A1X1"/>
<dbReference type="InterPro" id="IPR039245">
    <property type="entry name" value="TYSND1/DEG15"/>
</dbReference>
<accession>A0A152A1X1</accession>
<dbReference type="FunCoup" id="A0A152A1X1">
    <property type="interactions" value="37"/>
</dbReference>
<dbReference type="InParanoid" id="A0A152A1X1"/>
<protein>
    <recommendedName>
        <fullName evidence="4">Peroxisomal leader peptide-processing protease</fullName>
    </recommendedName>
</protein>
<gene>
    <name evidence="2" type="ORF">DLAC_03266</name>
</gene>
<dbReference type="GO" id="GO:0016485">
    <property type="term" value="P:protein processing"/>
    <property type="evidence" value="ECO:0007669"/>
    <property type="project" value="InterPro"/>
</dbReference>
<organism evidence="2 3">
    <name type="scientific">Tieghemostelium lacteum</name>
    <name type="common">Slime mold</name>
    <name type="synonym">Dictyostelium lacteum</name>
    <dbReference type="NCBI Taxonomy" id="361077"/>
    <lineage>
        <taxon>Eukaryota</taxon>
        <taxon>Amoebozoa</taxon>
        <taxon>Evosea</taxon>
        <taxon>Eumycetozoa</taxon>
        <taxon>Dictyostelia</taxon>
        <taxon>Dictyosteliales</taxon>
        <taxon>Raperosteliaceae</taxon>
        <taxon>Tieghemostelium</taxon>
    </lineage>
</organism>
<evidence type="ECO:0000313" key="3">
    <source>
        <dbReference type="Proteomes" id="UP000076078"/>
    </source>
</evidence>
<proteinExistence type="predicted"/>
<dbReference type="PANTHER" id="PTHR21004">
    <property type="entry name" value="SERINE PROTEASE-RELATED"/>
    <property type="match status" value="1"/>
</dbReference>
<dbReference type="InterPro" id="IPR009003">
    <property type="entry name" value="Peptidase_S1_PA"/>
</dbReference>
<feature type="compositionally biased region" description="Low complexity" evidence="1">
    <location>
        <begin position="462"/>
        <end position="478"/>
    </location>
</feature>
<evidence type="ECO:0000313" key="2">
    <source>
        <dbReference type="EMBL" id="KYR00117.1"/>
    </source>
</evidence>
<evidence type="ECO:0000256" key="1">
    <source>
        <dbReference type="SAM" id="MobiDB-lite"/>
    </source>
</evidence>
<dbReference type="SUPFAM" id="SSF50494">
    <property type="entry name" value="Trypsin-like serine proteases"/>
    <property type="match status" value="2"/>
</dbReference>
<dbReference type="Pfam" id="PF13365">
    <property type="entry name" value="Trypsin_2"/>
    <property type="match status" value="2"/>
</dbReference>